<name>A0A2P6MMH8_9EUKA</name>
<dbReference type="InParanoid" id="A0A2P6MMH8"/>
<evidence type="ECO:0000256" key="1">
    <source>
        <dbReference type="SAM" id="MobiDB-lite"/>
    </source>
</evidence>
<keyword evidence="3" id="KW-1185">Reference proteome</keyword>
<feature type="region of interest" description="Disordered" evidence="1">
    <location>
        <begin position="28"/>
        <end position="48"/>
    </location>
</feature>
<gene>
    <name evidence="2" type="ORF">PROFUN_16909</name>
</gene>
<accession>A0A2P6MMH8</accession>
<organism evidence="2 3">
    <name type="scientific">Planoprotostelium fungivorum</name>
    <dbReference type="NCBI Taxonomy" id="1890364"/>
    <lineage>
        <taxon>Eukaryota</taxon>
        <taxon>Amoebozoa</taxon>
        <taxon>Evosea</taxon>
        <taxon>Variosea</taxon>
        <taxon>Cavosteliida</taxon>
        <taxon>Cavosteliaceae</taxon>
        <taxon>Planoprotostelium</taxon>
    </lineage>
</organism>
<dbReference type="Proteomes" id="UP000241769">
    <property type="component" value="Unassembled WGS sequence"/>
</dbReference>
<evidence type="ECO:0000313" key="3">
    <source>
        <dbReference type="Proteomes" id="UP000241769"/>
    </source>
</evidence>
<reference evidence="2 3" key="1">
    <citation type="journal article" date="2018" name="Genome Biol. Evol.">
        <title>Multiple Roots of Fruiting Body Formation in Amoebozoa.</title>
        <authorList>
            <person name="Hillmann F."/>
            <person name="Forbes G."/>
            <person name="Novohradska S."/>
            <person name="Ferling I."/>
            <person name="Riege K."/>
            <person name="Groth M."/>
            <person name="Westermann M."/>
            <person name="Marz M."/>
            <person name="Spaller T."/>
            <person name="Winckler T."/>
            <person name="Schaap P."/>
            <person name="Glockner G."/>
        </authorList>
    </citation>
    <scope>NUCLEOTIDE SEQUENCE [LARGE SCALE GENOMIC DNA]</scope>
    <source>
        <strain evidence="2 3">Jena</strain>
    </source>
</reference>
<proteinExistence type="predicted"/>
<dbReference type="AlphaFoldDB" id="A0A2P6MMH8"/>
<evidence type="ECO:0000313" key="2">
    <source>
        <dbReference type="EMBL" id="PRP72905.1"/>
    </source>
</evidence>
<dbReference type="EMBL" id="MDYQ01000756">
    <property type="protein sequence ID" value="PRP72905.1"/>
    <property type="molecule type" value="Genomic_DNA"/>
</dbReference>
<sequence>SIISQQDSNATSLGQDKRERLMISEQEFNTMSQESSEWIEGAEVDISE</sequence>
<feature type="non-terminal residue" evidence="2">
    <location>
        <position position="1"/>
    </location>
</feature>
<comment type="caution">
    <text evidence="2">The sequence shown here is derived from an EMBL/GenBank/DDBJ whole genome shotgun (WGS) entry which is preliminary data.</text>
</comment>
<protein>
    <submittedName>
        <fullName evidence="2">Uncharacterized protein</fullName>
    </submittedName>
</protein>